<name>A0A9Q3CAC9_9BASI</name>
<comment type="caution">
    <text evidence="23">The sequence shown here is derived from an EMBL/GenBank/DDBJ whole genome shotgun (WGS) entry which is preliminary data.</text>
</comment>
<dbReference type="GO" id="GO:0005524">
    <property type="term" value="F:ATP binding"/>
    <property type="evidence" value="ECO:0007669"/>
    <property type="project" value="UniProtKB-KW"/>
</dbReference>
<keyword evidence="7" id="KW-0479">Metal-binding</keyword>
<feature type="region of interest" description="Disordered" evidence="21">
    <location>
        <begin position="190"/>
        <end position="215"/>
    </location>
</feature>
<keyword evidence="14" id="KW-0229">DNA integration</keyword>
<dbReference type="InterPro" id="IPR012337">
    <property type="entry name" value="RNaseH-like_sf"/>
</dbReference>
<dbReference type="GO" id="GO:0003723">
    <property type="term" value="F:RNA binding"/>
    <property type="evidence" value="ECO:0007669"/>
    <property type="project" value="UniProtKB-KW"/>
</dbReference>
<dbReference type="PANTHER" id="PTHR42648:SF11">
    <property type="entry name" value="TRANSPOSON TY4-P GAG-POL POLYPROTEIN"/>
    <property type="match status" value="1"/>
</dbReference>
<dbReference type="InterPro" id="IPR057670">
    <property type="entry name" value="SH3_retrovirus"/>
</dbReference>
<dbReference type="Pfam" id="PF22936">
    <property type="entry name" value="Pol_BBD"/>
    <property type="match status" value="1"/>
</dbReference>
<gene>
    <name evidence="23" type="ORF">O181_019854</name>
</gene>
<evidence type="ECO:0000256" key="19">
    <source>
        <dbReference type="ARBA" id="ARBA00048173"/>
    </source>
</evidence>
<evidence type="ECO:0000313" key="24">
    <source>
        <dbReference type="Proteomes" id="UP000765509"/>
    </source>
</evidence>
<evidence type="ECO:0000313" key="23">
    <source>
        <dbReference type="EMBL" id="MBW0480139.1"/>
    </source>
</evidence>
<dbReference type="OrthoDB" id="2496969at2759"/>
<evidence type="ECO:0000256" key="4">
    <source>
        <dbReference type="ARBA" id="ARBA00022670"/>
    </source>
</evidence>
<protein>
    <recommendedName>
        <fullName evidence="22">Integrase catalytic domain-containing protein</fullName>
    </recommendedName>
</protein>
<dbReference type="InterPro" id="IPR036397">
    <property type="entry name" value="RNaseH_sf"/>
</dbReference>
<evidence type="ECO:0000256" key="12">
    <source>
        <dbReference type="ARBA" id="ARBA00022842"/>
    </source>
</evidence>
<keyword evidence="24" id="KW-1185">Reference proteome</keyword>
<keyword evidence="13" id="KW-0694">RNA-binding</keyword>
<dbReference type="GO" id="GO:0005634">
    <property type="term" value="C:nucleus"/>
    <property type="evidence" value="ECO:0007669"/>
    <property type="project" value="UniProtKB-ARBA"/>
</dbReference>
<dbReference type="PANTHER" id="PTHR42648">
    <property type="entry name" value="TRANSPOSASE, PUTATIVE-RELATED"/>
    <property type="match status" value="1"/>
</dbReference>
<evidence type="ECO:0000256" key="7">
    <source>
        <dbReference type="ARBA" id="ARBA00022723"/>
    </source>
</evidence>
<dbReference type="GO" id="GO:0046872">
    <property type="term" value="F:metal ion binding"/>
    <property type="evidence" value="ECO:0007669"/>
    <property type="project" value="UniProtKB-KW"/>
</dbReference>
<dbReference type="GO" id="GO:0008233">
    <property type="term" value="F:peptidase activity"/>
    <property type="evidence" value="ECO:0007669"/>
    <property type="project" value="UniProtKB-KW"/>
</dbReference>
<dbReference type="Gene3D" id="3.30.420.10">
    <property type="entry name" value="Ribonuclease H-like superfamily/Ribonuclease H"/>
    <property type="match status" value="1"/>
</dbReference>
<keyword evidence="3" id="KW-1188">Viral release from host cell</keyword>
<dbReference type="GO" id="GO:0032196">
    <property type="term" value="P:transposition"/>
    <property type="evidence" value="ECO:0007669"/>
    <property type="project" value="UniProtKB-KW"/>
</dbReference>
<dbReference type="GO" id="GO:0004519">
    <property type="term" value="F:endonuclease activity"/>
    <property type="evidence" value="ECO:0007669"/>
    <property type="project" value="UniProtKB-KW"/>
</dbReference>
<keyword evidence="8" id="KW-0547">Nucleotide-binding</keyword>
<comment type="function">
    <text evidence="1">The aspartyl protease (PR) mediates the proteolytic cleavages of the Gag and Gag-Pol polyproteins after assembly of the VLP.</text>
</comment>
<keyword evidence="16" id="KW-0239">DNA-directed DNA polymerase</keyword>
<keyword evidence="12" id="KW-0460">Magnesium</keyword>
<feature type="compositionally biased region" description="Basic and acidic residues" evidence="21">
    <location>
        <begin position="680"/>
        <end position="695"/>
    </location>
</feature>
<keyword evidence="6" id="KW-0540">Nuclease</keyword>
<proteinExistence type="predicted"/>
<dbReference type="GO" id="GO:0006508">
    <property type="term" value="P:proteolysis"/>
    <property type="evidence" value="ECO:0007669"/>
    <property type="project" value="UniProtKB-KW"/>
</dbReference>
<evidence type="ECO:0000256" key="18">
    <source>
        <dbReference type="ARBA" id="ARBA00023172"/>
    </source>
</evidence>
<dbReference type="Pfam" id="PF25597">
    <property type="entry name" value="SH3_retrovirus"/>
    <property type="match status" value="1"/>
</dbReference>
<dbReference type="GO" id="GO:0015074">
    <property type="term" value="P:DNA integration"/>
    <property type="evidence" value="ECO:0007669"/>
    <property type="project" value="UniProtKB-KW"/>
</dbReference>
<evidence type="ECO:0000256" key="1">
    <source>
        <dbReference type="ARBA" id="ARBA00002180"/>
    </source>
</evidence>
<keyword evidence="4" id="KW-0645">Protease</keyword>
<dbReference type="SUPFAM" id="SSF53098">
    <property type="entry name" value="Ribonuclease H-like"/>
    <property type="match status" value="1"/>
</dbReference>
<dbReference type="InterPro" id="IPR039537">
    <property type="entry name" value="Retrotran_Ty1/copia-like"/>
</dbReference>
<keyword evidence="16" id="KW-0808">Transferase</keyword>
<evidence type="ECO:0000259" key="22">
    <source>
        <dbReference type="PROSITE" id="PS50994"/>
    </source>
</evidence>
<evidence type="ECO:0000256" key="2">
    <source>
        <dbReference type="ARBA" id="ARBA00022578"/>
    </source>
</evidence>
<feature type="domain" description="Integrase catalytic" evidence="22">
    <location>
        <begin position="428"/>
        <end position="535"/>
    </location>
</feature>
<dbReference type="Pfam" id="PF00665">
    <property type="entry name" value="rve"/>
    <property type="match status" value="1"/>
</dbReference>
<accession>A0A9Q3CAC9</accession>
<dbReference type="EMBL" id="AVOT02005853">
    <property type="protein sequence ID" value="MBW0480139.1"/>
    <property type="molecule type" value="Genomic_DNA"/>
</dbReference>
<keyword evidence="9" id="KW-0255">Endonuclease</keyword>
<evidence type="ECO:0000256" key="15">
    <source>
        <dbReference type="ARBA" id="ARBA00022918"/>
    </source>
</evidence>
<evidence type="ECO:0000256" key="16">
    <source>
        <dbReference type="ARBA" id="ARBA00022932"/>
    </source>
</evidence>
<feature type="compositionally biased region" description="Basic and acidic residues" evidence="21">
    <location>
        <begin position="662"/>
        <end position="671"/>
    </location>
</feature>
<keyword evidence="15" id="KW-0695">RNA-directed DNA polymerase</keyword>
<dbReference type="GO" id="GO:0003887">
    <property type="term" value="F:DNA-directed DNA polymerase activity"/>
    <property type="evidence" value="ECO:0007669"/>
    <property type="project" value="UniProtKB-KW"/>
</dbReference>
<dbReference type="AlphaFoldDB" id="A0A9Q3CAC9"/>
<dbReference type="InterPro" id="IPR001584">
    <property type="entry name" value="Integrase_cat-core"/>
</dbReference>
<keyword evidence="18" id="KW-0233">DNA recombination</keyword>
<evidence type="ECO:0000256" key="17">
    <source>
        <dbReference type="ARBA" id="ARBA00023113"/>
    </source>
</evidence>
<dbReference type="GO" id="GO:0006310">
    <property type="term" value="P:DNA recombination"/>
    <property type="evidence" value="ECO:0007669"/>
    <property type="project" value="UniProtKB-KW"/>
</dbReference>
<evidence type="ECO:0000256" key="11">
    <source>
        <dbReference type="ARBA" id="ARBA00022840"/>
    </source>
</evidence>
<sequence>MEGILTLKNYYGLVTNTKTPEEVIENDKLEPQRRHKAASLLKINCIVRLGKIFYSDSKKDPAIFWKLTQEFYQPKSIQNQTLYLNKIFSTHLIDENIKETMSFILENTLHPQTLISGLTISPESLIYSVIAMWVIINLPDRFKTTMEVWLGKCEVEKKSPSLEDTWEVIRKFPKRCKNNNKHSSQALLASKSNNINNNQNKKRQDGDYPKCSPGWHNPLTKHNESNCNFLKGDKNSLGSKKPIRSLVASTGKHGSKSIILDSGATTSMFNDPKIFTNITQLTQKIELANGSTIQASGTRTVQIELPHCILELSNCLLFKNLSYNLISQGAIMKPNYKILTHDNKLFELVDHNNNIILNGTFNSGNFEVTIEGNKALATITNHNNILTLHQASGQPSPEYLGKMFPTLTTTNLQCPTYNLCKITKLPFKGTFPTPQIKLQFIHTDLFGPVKTPSNLGDKYCLRVVDGYSRYVWTTFLKSKSETSFHIQKLIKHIKNQCKEKITNLVSNNGSEFKNRQLTTFFQDKGITHLTTQQNPFAERGNQITITKARCLLSDSGLDKSFWAKAWFERPPTYQHLQPFGCLCYYLNNQPQGKFSEKGSEGLFLGYKEGHRAYQILDRRTEPQITNDNPITIKTVPPKENHPKSPTNNSLNPNLNTTMPINKRGDHYKWIPKEQPPANKIHGEVGDPRNIIESRP</sequence>
<dbReference type="InterPro" id="IPR054722">
    <property type="entry name" value="PolX-like_BBD"/>
</dbReference>
<dbReference type="GO" id="GO:0003964">
    <property type="term" value="F:RNA-directed DNA polymerase activity"/>
    <property type="evidence" value="ECO:0007669"/>
    <property type="project" value="UniProtKB-KW"/>
</dbReference>
<keyword evidence="5" id="KW-0548">Nucleotidyltransferase</keyword>
<keyword evidence="11" id="KW-0067">ATP-binding</keyword>
<evidence type="ECO:0000256" key="21">
    <source>
        <dbReference type="SAM" id="MobiDB-lite"/>
    </source>
</evidence>
<keyword evidence="10" id="KW-0378">Hydrolase</keyword>
<keyword evidence="17" id="KW-0917">Virion maturation</keyword>
<evidence type="ECO:0000256" key="6">
    <source>
        <dbReference type="ARBA" id="ARBA00022722"/>
    </source>
</evidence>
<evidence type="ECO:0000256" key="13">
    <source>
        <dbReference type="ARBA" id="ARBA00022884"/>
    </source>
</evidence>
<evidence type="ECO:0000256" key="10">
    <source>
        <dbReference type="ARBA" id="ARBA00022801"/>
    </source>
</evidence>
<evidence type="ECO:0000256" key="9">
    <source>
        <dbReference type="ARBA" id="ARBA00022759"/>
    </source>
</evidence>
<reference evidence="23" key="1">
    <citation type="submission" date="2021-03" db="EMBL/GenBank/DDBJ databases">
        <title>Draft genome sequence of rust myrtle Austropuccinia psidii MF-1, a brazilian biotype.</title>
        <authorList>
            <person name="Quecine M.C."/>
            <person name="Pachon D.M.R."/>
            <person name="Bonatelli M.L."/>
            <person name="Correr F.H."/>
            <person name="Franceschini L.M."/>
            <person name="Leite T.F."/>
            <person name="Margarido G.R.A."/>
            <person name="Almeida C.A."/>
            <person name="Ferrarezi J.A."/>
            <person name="Labate C.A."/>
        </authorList>
    </citation>
    <scope>NUCLEOTIDE SEQUENCE</scope>
    <source>
        <strain evidence="23">MF-1</strain>
    </source>
</reference>
<feature type="region of interest" description="Disordered" evidence="21">
    <location>
        <begin position="625"/>
        <end position="695"/>
    </location>
</feature>
<feature type="compositionally biased region" description="Low complexity" evidence="21">
    <location>
        <begin position="644"/>
        <end position="657"/>
    </location>
</feature>
<keyword evidence="2" id="KW-0815">Transposition</keyword>
<dbReference type="PROSITE" id="PS50994">
    <property type="entry name" value="INTEGRASE"/>
    <property type="match status" value="1"/>
</dbReference>
<evidence type="ECO:0000256" key="3">
    <source>
        <dbReference type="ARBA" id="ARBA00022612"/>
    </source>
</evidence>
<organism evidence="23 24">
    <name type="scientific">Austropuccinia psidii MF-1</name>
    <dbReference type="NCBI Taxonomy" id="1389203"/>
    <lineage>
        <taxon>Eukaryota</taxon>
        <taxon>Fungi</taxon>
        <taxon>Dikarya</taxon>
        <taxon>Basidiomycota</taxon>
        <taxon>Pucciniomycotina</taxon>
        <taxon>Pucciniomycetes</taxon>
        <taxon>Pucciniales</taxon>
        <taxon>Sphaerophragmiaceae</taxon>
        <taxon>Austropuccinia</taxon>
    </lineage>
</organism>
<evidence type="ECO:0000256" key="14">
    <source>
        <dbReference type="ARBA" id="ARBA00022908"/>
    </source>
</evidence>
<evidence type="ECO:0000256" key="8">
    <source>
        <dbReference type="ARBA" id="ARBA00022741"/>
    </source>
</evidence>
<comment type="catalytic activity">
    <reaction evidence="19">
        <text>DNA(n) + a 2'-deoxyribonucleoside 5'-triphosphate = DNA(n+1) + diphosphate</text>
        <dbReference type="Rhea" id="RHEA:22508"/>
        <dbReference type="Rhea" id="RHEA-COMP:17339"/>
        <dbReference type="Rhea" id="RHEA-COMP:17340"/>
        <dbReference type="ChEBI" id="CHEBI:33019"/>
        <dbReference type="ChEBI" id="CHEBI:61560"/>
        <dbReference type="ChEBI" id="CHEBI:173112"/>
        <dbReference type="EC" id="2.7.7.49"/>
    </reaction>
</comment>
<evidence type="ECO:0000256" key="20">
    <source>
        <dbReference type="ARBA" id="ARBA00049244"/>
    </source>
</evidence>
<evidence type="ECO:0000256" key="5">
    <source>
        <dbReference type="ARBA" id="ARBA00022695"/>
    </source>
</evidence>
<dbReference type="Proteomes" id="UP000765509">
    <property type="component" value="Unassembled WGS sequence"/>
</dbReference>
<comment type="catalytic activity">
    <reaction evidence="20">
        <text>DNA(n) + a 2'-deoxyribonucleoside 5'-triphosphate = DNA(n+1) + diphosphate</text>
        <dbReference type="Rhea" id="RHEA:22508"/>
        <dbReference type="Rhea" id="RHEA-COMP:17339"/>
        <dbReference type="Rhea" id="RHEA-COMP:17340"/>
        <dbReference type="ChEBI" id="CHEBI:33019"/>
        <dbReference type="ChEBI" id="CHEBI:61560"/>
        <dbReference type="ChEBI" id="CHEBI:173112"/>
        <dbReference type="EC" id="2.7.7.7"/>
    </reaction>
</comment>